<evidence type="ECO:0000313" key="1">
    <source>
        <dbReference type="EMBL" id="CAG5002909.1"/>
    </source>
</evidence>
<dbReference type="EMBL" id="CAJRAF010000002">
    <property type="protein sequence ID" value="CAG5002909.1"/>
    <property type="molecule type" value="Genomic_DNA"/>
</dbReference>
<sequence>MIVRQGRGNLPLCRSKQSIQLSIKSLSAMKNFLIILTFTSFLFSCKKDKDAAPELSARVAGTYQASRMTADGQALPLGNGTELQIILTKASAETVNGTMKLKLGGNPEPDESLGLLILKDAGDSGTDIFTGTDKVGTVSKSGSLTVTVEDDGVEYKIYADKK</sequence>
<keyword evidence="2" id="KW-1185">Reference proteome</keyword>
<evidence type="ECO:0000313" key="2">
    <source>
        <dbReference type="Proteomes" id="UP000680038"/>
    </source>
</evidence>
<gene>
    <name evidence="1" type="ORF">DYBT9275_02995</name>
</gene>
<protein>
    <submittedName>
        <fullName evidence="1">Uncharacterized protein</fullName>
    </submittedName>
</protein>
<dbReference type="AlphaFoldDB" id="A0A916JE31"/>
<comment type="caution">
    <text evidence="1">The sequence shown here is derived from an EMBL/GenBank/DDBJ whole genome shotgun (WGS) entry which is preliminary data.</text>
</comment>
<dbReference type="Proteomes" id="UP000680038">
    <property type="component" value="Unassembled WGS sequence"/>
</dbReference>
<name>A0A916JE31_9BACT</name>
<organism evidence="1 2">
    <name type="scientific">Dyadobacter helix</name>
    <dbReference type="NCBI Taxonomy" id="2822344"/>
    <lineage>
        <taxon>Bacteria</taxon>
        <taxon>Pseudomonadati</taxon>
        <taxon>Bacteroidota</taxon>
        <taxon>Cytophagia</taxon>
        <taxon>Cytophagales</taxon>
        <taxon>Spirosomataceae</taxon>
        <taxon>Dyadobacter</taxon>
    </lineage>
</organism>
<reference evidence="1" key="1">
    <citation type="submission" date="2021-04" db="EMBL/GenBank/DDBJ databases">
        <authorList>
            <person name="Rodrigo-Torres L."/>
            <person name="Arahal R. D."/>
            <person name="Lucena T."/>
        </authorList>
    </citation>
    <scope>NUCLEOTIDE SEQUENCE</scope>
    <source>
        <strain evidence="1">CECT 9275</strain>
    </source>
</reference>
<proteinExistence type="predicted"/>
<accession>A0A916JE31</accession>